<evidence type="ECO:0000313" key="1">
    <source>
        <dbReference type="EMBL" id="RCI01774.1"/>
    </source>
</evidence>
<reference evidence="1 2" key="1">
    <citation type="journal article" date="2018" name="G3 (Bethesda)">
        <title>Phylogenetic and Phylogenomic Definition of Rhizopus Species.</title>
        <authorList>
            <person name="Gryganskyi A.P."/>
            <person name="Golan J."/>
            <person name="Dolatabadi S."/>
            <person name="Mondo S."/>
            <person name="Robb S."/>
            <person name="Idnurm A."/>
            <person name="Muszewska A."/>
            <person name="Steczkiewicz K."/>
            <person name="Masonjones S."/>
            <person name="Liao H.L."/>
            <person name="Gajdeczka M.T."/>
            <person name="Anike F."/>
            <person name="Vuek A."/>
            <person name="Anishchenko I.M."/>
            <person name="Voigt K."/>
            <person name="de Hoog G.S."/>
            <person name="Smith M.E."/>
            <person name="Heitman J."/>
            <person name="Vilgalys R."/>
            <person name="Stajich J.E."/>
        </authorList>
    </citation>
    <scope>NUCLEOTIDE SEQUENCE [LARGE SCALE GENOMIC DNA]</scope>
    <source>
        <strain evidence="1 2">LSU 92-RS-03</strain>
    </source>
</reference>
<keyword evidence="2" id="KW-1185">Reference proteome</keyword>
<dbReference type="AlphaFoldDB" id="A0A367KHS1"/>
<proteinExistence type="predicted"/>
<name>A0A367KHS1_RHIST</name>
<accession>A0A367KHS1</accession>
<comment type="caution">
    <text evidence="1">The sequence shown here is derived from an EMBL/GenBank/DDBJ whole genome shotgun (WGS) entry which is preliminary data.</text>
</comment>
<gene>
    <name evidence="1" type="ORF">CU098_012166</name>
</gene>
<organism evidence="1 2">
    <name type="scientific">Rhizopus stolonifer</name>
    <name type="common">Rhizopus nigricans</name>
    <dbReference type="NCBI Taxonomy" id="4846"/>
    <lineage>
        <taxon>Eukaryota</taxon>
        <taxon>Fungi</taxon>
        <taxon>Fungi incertae sedis</taxon>
        <taxon>Mucoromycota</taxon>
        <taxon>Mucoromycotina</taxon>
        <taxon>Mucoromycetes</taxon>
        <taxon>Mucorales</taxon>
        <taxon>Mucorineae</taxon>
        <taxon>Rhizopodaceae</taxon>
        <taxon>Rhizopus</taxon>
    </lineage>
</organism>
<dbReference type="Proteomes" id="UP000253551">
    <property type="component" value="Unassembled WGS sequence"/>
</dbReference>
<protein>
    <submittedName>
        <fullName evidence="1">Uncharacterized protein</fullName>
    </submittedName>
</protein>
<evidence type="ECO:0000313" key="2">
    <source>
        <dbReference type="Proteomes" id="UP000253551"/>
    </source>
</evidence>
<sequence>MWCPQEVFMVPPRGFYGAPDEFRLLFAIWSDCKKPYGTRTSILEDFQNSNSLHY</sequence>
<dbReference type="EMBL" id="PJQM01001670">
    <property type="protein sequence ID" value="RCI01774.1"/>
    <property type="molecule type" value="Genomic_DNA"/>
</dbReference>